<dbReference type="InterPro" id="IPR005119">
    <property type="entry name" value="LysR_subst-bd"/>
</dbReference>
<dbReference type="Gene3D" id="1.10.10.10">
    <property type="entry name" value="Winged helix-like DNA-binding domain superfamily/Winged helix DNA-binding domain"/>
    <property type="match status" value="1"/>
</dbReference>
<dbReference type="Gene3D" id="3.40.190.290">
    <property type="match status" value="1"/>
</dbReference>
<sequence>MIRELKTLVAVAREGTFAAAGEKVGLTQAAVSAQMQRLEADLGLTLFDRTGRSARLNAKGQETLAQATELIRLYGQLGSRHAASRAAVPLDIGAIASVQRLQLAEALAAFHRQVPDCRTRVTPGVSLELLNRVDAGDIEMAVIIRPPFALQSDLRWTTLAREPFRLLVPRGVKGEDWAELLGTQPFVRYDRASFGGRQVDRFLRAAHVEVQDLCELDELDAIVALVAQGVGVALAPQTATHRRWPAAVRAIDLGRHTFHRDIGLVHRGNRAPAGAAGLLVEQIRAAYKGIAKRTRVQGRAATRALS</sequence>
<dbReference type="RefSeq" id="WP_345540255.1">
    <property type="nucleotide sequence ID" value="NZ_BAABGJ010000076.1"/>
</dbReference>
<evidence type="ECO:0000313" key="6">
    <source>
        <dbReference type="EMBL" id="GAA4352203.1"/>
    </source>
</evidence>
<comment type="caution">
    <text evidence="6">The sequence shown here is derived from an EMBL/GenBank/DDBJ whole genome shotgun (WGS) entry which is preliminary data.</text>
</comment>
<gene>
    <name evidence="6" type="ORF">GCM10023165_41090</name>
</gene>
<dbReference type="Pfam" id="PF00126">
    <property type="entry name" value="HTH_1"/>
    <property type="match status" value="1"/>
</dbReference>
<dbReference type="SUPFAM" id="SSF46785">
    <property type="entry name" value="Winged helix' DNA-binding domain"/>
    <property type="match status" value="1"/>
</dbReference>
<comment type="similarity">
    <text evidence="1">Belongs to the LysR transcriptional regulatory family.</text>
</comment>
<accession>A0ABP8I6M2</accession>
<dbReference type="Proteomes" id="UP001500975">
    <property type="component" value="Unassembled WGS sequence"/>
</dbReference>
<dbReference type="PRINTS" id="PR00039">
    <property type="entry name" value="HTHLYSR"/>
</dbReference>
<evidence type="ECO:0000259" key="5">
    <source>
        <dbReference type="PROSITE" id="PS50931"/>
    </source>
</evidence>
<keyword evidence="3" id="KW-0238">DNA-binding</keyword>
<dbReference type="InterPro" id="IPR036390">
    <property type="entry name" value="WH_DNA-bd_sf"/>
</dbReference>
<dbReference type="InterPro" id="IPR050950">
    <property type="entry name" value="HTH-type_LysR_regulators"/>
</dbReference>
<evidence type="ECO:0000256" key="3">
    <source>
        <dbReference type="ARBA" id="ARBA00023125"/>
    </source>
</evidence>
<dbReference type="EMBL" id="BAABGJ010000076">
    <property type="protein sequence ID" value="GAA4352203.1"/>
    <property type="molecule type" value="Genomic_DNA"/>
</dbReference>
<evidence type="ECO:0000313" key="7">
    <source>
        <dbReference type="Proteomes" id="UP001500975"/>
    </source>
</evidence>
<keyword evidence="4" id="KW-0804">Transcription</keyword>
<evidence type="ECO:0000256" key="2">
    <source>
        <dbReference type="ARBA" id="ARBA00023015"/>
    </source>
</evidence>
<protein>
    <submittedName>
        <fullName evidence="6">LysR family transcriptional regulator</fullName>
    </submittedName>
</protein>
<dbReference type="PANTHER" id="PTHR30419">
    <property type="entry name" value="HTH-TYPE TRANSCRIPTIONAL REGULATOR YBHD"/>
    <property type="match status" value="1"/>
</dbReference>
<dbReference type="SUPFAM" id="SSF53850">
    <property type="entry name" value="Periplasmic binding protein-like II"/>
    <property type="match status" value="1"/>
</dbReference>
<dbReference type="InterPro" id="IPR036388">
    <property type="entry name" value="WH-like_DNA-bd_sf"/>
</dbReference>
<proteinExistence type="inferred from homology"/>
<keyword evidence="7" id="KW-1185">Reference proteome</keyword>
<feature type="domain" description="HTH lysR-type" evidence="5">
    <location>
        <begin position="1"/>
        <end position="57"/>
    </location>
</feature>
<name>A0ABP8I6M2_9BURK</name>
<evidence type="ECO:0000256" key="1">
    <source>
        <dbReference type="ARBA" id="ARBA00009437"/>
    </source>
</evidence>
<reference evidence="7" key="1">
    <citation type="journal article" date="2019" name="Int. J. Syst. Evol. Microbiol.">
        <title>The Global Catalogue of Microorganisms (GCM) 10K type strain sequencing project: providing services to taxonomists for standard genome sequencing and annotation.</title>
        <authorList>
            <consortium name="The Broad Institute Genomics Platform"/>
            <consortium name="The Broad Institute Genome Sequencing Center for Infectious Disease"/>
            <person name="Wu L."/>
            <person name="Ma J."/>
        </authorList>
    </citation>
    <scope>NUCLEOTIDE SEQUENCE [LARGE SCALE GENOMIC DNA]</scope>
    <source>
        <strain evidence="7">JCM 17804</strain>
    </source>
</reference>
<dbReference type="InterPro" id="IPR000847">
    <property type="entry name" value="LysR_HTH_N"/>
</dbReference>
<evidence type="ECO:0000256" key="4">
    <source>
        <dbReference type="ARBA" id="ARBA00023163"/>
    </source>
</evidence>
<dbReference type="CDD" id="cd08427">
    <property type="entry name" value="PBP2_LTTR_like_2"/>
    <property type="match status" value="1"/>
</dbReference>
<dbReference type="PROSITE" id="PS50931">
    <property type="entry name" value="HTH_LYSR"/>
    <property type="match status" value="1"/>
</dbReference>
<organism evidence="6 7">
    <name type="scientific">Variovorax defluvii</name>
    <dbReference type="NCBI Taxonomy" id="913761"/>
    <lineage>
        <taxon>Bacteria</taxon>
        <taxon>Pseudomonadati</taxon>
        <taxon>Pseudomonadota</taxon>
        <taxon>Betaproteobacteria</taxon>
        <taxon>Burkholderiales</taxon>
        <taxon>Comamonadaceae</taxon>
        <taxon>Variovorax</taxon>
    </lineage>
</organism>
<keyword evidence="2" id="KW-0805">Transcription regulation</keyword>
<dbReference type="Pfam" id="PF03466">
    <property type="entry name" value="LysR_substrate"/>
    <property type="match status" value="1"/>
</dbReference>